<dbReference type="InterPro" id="IPR035986">
    <property type="entry name" value="PKD_dom_sf"/>
</dbReference>
<keyword evidence="4" id="KW-1185">Reference proteome</keyword>
<feature type="chain" id="PRO_5046809541" evidence="1">
    <location>
        <begin position="21"/>
        <end position="989"/>
    </location>
</feature>
<feature type="domain" description="PKD" evidence="2">
    <location>
        <begin position="870"/>
        <end position="956"/>
    </location>
</feature>
<feature type="signal peptide" evidence="1">
    <location>
        <begin position="1"/>
        <end position="20"/>
    </location>
</feature>
<dbReference type="InterPro" id="IPR008757">
    <property type="entry name" value="Peptidase_M6-like_domain"/>
</dbReference>
<evidence type="ECO:0000256" key="1">
    <source>
        <dbReference type="SAM" id="SignalP"/>
    </source>
</evidence>
<dbReference type="NCBIfam" id="TIGR03296">
    <property type="entry name" value="M6dom_TIGR03296"/>
    <property type="match status" value="1"/>
</dbReference>
<dbReference type="CDD" id="cd00146">
    <property type="entry name" value="PKD"/>
    <property type="match status" value="3"/>
</dbReference>
<comment type="caution">
    <text evidence="3">The sequence shown here is derived from an EMBL/GenBank/DDBJ whole genome shotgun (WGS) entry which is preliminary data.</text>
</comment>
<dbReference type="PANTHER" id="PTHR41775:SF1">
    <property type="entry name" value="PEPTIDASE M6-LIKE DOMAIN-CONTAINING PROTEIN"/>
    <property type="match status" value="1"/>
</dbReference>
<accession>A0ABQ6GX33</accession>
<evidence type="ECO:0000313" key="4">
    <source>
        <dbReference type="Proteomes" id="UP001157186"/>
    </source>
</evidence>
<sequence>MKLNLLTGSALLTCSLLTSAAQVNRQLTPADPGVINKEAILYWLEQRGELTVNASDAERYQAIKRYLGKKSFKPRTLPGRYGKQQMAIQSLAYQKAKQSVNKSGKNASAYRITRQQAITEAKVLAIMIDFPDHQANVSNYPVSHYSELLYANDGVAQDINSVYKYYQAESGGTLNFSGTVNGWVRADSNAADYGANDPENNDDDINVPALIIEAVTKAVAEYDIDLNDYDLDNDGIIDHVMVFHSSIGEEAGGGTLGEDAIWSHSYVVTDENNLPVTVSGTNKKLYRYTINPLDARIGVVSHEFGHDLGVPDEYDVDGGDIGSPVADWSIMASGSWVDGGAHPSGFSPYAKDYFQIRYGGNWINQQELAFDALTSQSIELVSATNHSAGQINQVKINLPGTGTEFSPYAGQYQYYSGEGHDLNSSLSFDVSLPAGSSILTMKAHWDIETDWDYAVVSVNDTVIPGNHTTEDNPLEELPNVHHYISASSKAVAGAEGELGWVDLIFDLAAYQNQTVTIKIEYITDTYVSEYGLVIDELKVVSNEEVIFSANAETAGSESLAGGFIRTQTWSQNPQYYFIQLREHDLTDKYLLNENYDHGVLIWYHSPGVKDNQVNSHPGDVLIGVVDADQKPIKQGGSYRNTNFQISDAAFSQYPQSVWVNGDDQLAAVSKFDDTLDYSAPYQPASGINLPTLGLTMEITSQQSDSSAAIISLTKSLTAHIGAEQHGLTVSFTVNDDNAIADTSYFWSMGDNTNMTGASITHTYAQAGEYDVSVSYQTTNGENTLAKQVVVGETIEGDFSVSINDKDATFTPELTGGFGDYVYRWDFGDSSEFSSDAVPSHNYQAYGSYQVSLTVTDDTLQSFVFTKEITLESMLTASFSSNTNNLVVSFTSIVAGGDENYSYAWNFGDGATSTEENPSHTYSVAGSYQVTLTVSDGAGQQVENSVSITVTEAVVVTPPSTTSSKSSGGGSFGWLLLLSAISVCYRVRKN</sequence>
<dbReference type="EMBL" id="BSST01000001">
    <property type="protein sequence ID" value="GLX80503.1"/>
    <property type="molecule type" value="Genomic_DNA"/>
</dbReference>
<dbReference type="Pfam" id="PF20773">
    <property type="entry name" value="InhA-like_MAM"/>
    <property type="match status" value="1"/>
</dbReference>
<dbReference type="InterPro" id="IPR000601">
    <property type="entry name" value="PKD_dom"/>
</dbReference>
<proteinExistence type="predicted"/>
<organism evidence="3 4">
    <name type="scientific">Thalassotalea insulae</name>
    <dbReference type="NCBI Taxonomy" id="2056778"/>
    <lineage>
        <taxon>Bacteria</taxon>
        <taxon>Pseudomonadati</taxon>
        <taxon>Pseudomonadota</taxon>
        <taxon>Gammaproteobacteria</taxon>
        <taxon>Alteromonadales</taxon>
        <taxon>Colwelliaceae</taxon>
        <taxon>Thalassotalea</taxon>
    </lineage>
</organism>
<dbReference type="SMART" id="SM00089">
    <property type="entry name" value="PKD"/>
    <property type="match status" value="3"/>
</dbReference>
<reference evidence="3 4" key="1">
    <citation type="submission" date="2023-03" db="EMBL/GenBank/DDBJ databases">
        <title>Draft genome sequence of Thalassotalea insulae KCTC 62186T.</title>
        <authorList>
            <person name="Sawabe T."/>
        </authorList>
    </citation>
    <scope>NUCLEOTIDE SEQUENCE [LARGE SCALE GENOMIC DNA]</scope>
    <source>
        <strain evidence="3 4">KCTC 62186</strain>
    </source>
</reference>
<dbReference type="Pfam" id="PF20774">
    <property type="entry name" value="InhA-like_VEG"/>
    <property type="match status" value="1"/>
</dbReference>
<dbReference type="InterPro" id="IPR048665">
    <property type="entry name" value="InhA-like_VEG"/>
</dbReference>
<dbReference type="RefSeq" id="WP_284246507.1">
    <property type="nucleotide sequence ID" value="NZ_BSST01000001.1"/>
</dbReference>
<dbReference type="Pfam" id="PF18911">
    <property type="entry name" value="PKD_4"/>
    <property type="match status" value="3"/>
</dbReference>
<dbReference type="Pfam" id="PF05547">
    <property type="entry name" value="Peptidase_M6"/>
    <property type="match status" value="1"/>
</dbReference>
<dbReference type="InterPro" id="IPR022409">
    <property type="entry name" value="PKD/Chitinase_dom"/>
</dbReference>
<dbReference type="InterPro" id="IPR013783">
    <property type="entry name" value="Ig-like_fold"/>
</dbReference>
<evidence type="ECO:0000313" key="3">
    <source>
        <dbReference type="EMBL" id="GLX80503.1"/>
    </source>
</evidence>
<evidence type="ECO:0000259" key="2">
    <source>
        <dbReference type="PROSITE" id="PS50093"/>
    </source>
</evidence>
<dbReference type="Proteomes" id="UP001157186">
    <property type="component" value="Unassembled WGS sequence"/>
</dbReference>
<dbReference type="Gene3D" id="2.60.40.10">
    <property type="entry name" value="Immunoglobulins"/>
    <property type="match status" value="3"/>
</dbReference>
<name>A0ABQ6GX33_9GAMM</name>
<feature type="domain" description="PKD" evidence="2">
    <location>
        <begin position="741"/>
        <end position="790"/>
    </location>
</feature>
<feature type="domain" description="PKD" evidence="2">
    <location>
        <begin position="806"/>
        <end position="877"/>
    </location>
</feature>
<gene>
    <name evidence="3" type="primary">prtV</name>
    <name evidence="3" type="ORF">tinsulaeT_38430</name>
</gene>
<dbReference type="SUPFAM" id="SSF49299">
    <property type="entry name" value="PKD domain"/>
    <property type="match status" value="3"/>
</dbReference>
<protein>
    <submittedName>
        <fullName evidence="3">Peptidase M6</fullName>
    </submittedName>
</protein>
<dbReference type="SUPFAM" id="SSF55486">
    <property type="entry name" value="Metalloproteases ('zincins'), catalytic domain"/>
    <property type="match status" value="1"/>
</dbReference>
<dbReference type="PROSITE" id="PS50093">
    <property type="entry name" value="PKD"/>
    <property type="match status" value="3"/>
</dbReference>
<keyword evidence="1" id="KW-0732">Signal</keyword>
<dbReference type="PANTHER" id="PTHR41775">
    <property type="entry name" value="SECRETED PROTEIN-RELATED"/>
    <property type="match status" value="1"/>
</dbReference>